<dbReference type="Proteomes" id="UP000606730">
    <property type="component" value="Unassembled WGS sequence"/>
</dbReference>
<evidence type="ECO:0000313" key="10">
    <source>
        <dbReference type="EMBL" id="GGE54819.1"/>
    </source>
</evidence>
<comment type="subcellular location">
    <subcellularLocation>
        <location evidence="1">Cell membrane</location>
        <topology evidence="1">Multi-pass membrane protein</topology>
    </subcellularLocation>
</comment>
<evidence type="ECO:0000256" key="5">
    <source>
        <dbReference type="ARBA" id="ARBA00022692"/>
    </source>
</evidence>
<evidence type="ECO:0000256" key="8">
    <source>
        <dbReference type="SAM" id="Phobius"/>
    </source>
</evidence>
<dbReference type="PANTHER" id="PTHR33908:SF11">
    <property type="entry name" value="MEMBRANE PROTEIN"/>
    <property type="match status" value="1"/>
</dbReference>
<dbReference type="PANTHER" id="PTHR33908">
    <property type="entry name" value="MANNOSYLTRANSFERASE YKCB-RELATED"/>
    <property type="match status" value="1"/>
</dbReference>
<evidence type="ECO:0000256" key="3">
    <source>
        <dbReference type="ARBA" id="ARBA00022676"/>
    </source>
</evidence>
<dbReference type="AlphaFoldDB" id="A0A917EM33"/>
<accession>A0A917EM33</accession>
<dbReference type="GO" id="GO:0016763">
    <property type="term" value="F:pentosyltransferase activity"/>
    <property type="evidence" value="ECO:0007669"/>
    <property type="project" value="TreeGrafter"/>
</dbReference>
<feature type="transmembrane region" description="Helical" evidence="8">
    <location>
        <begin position="252"/>
        <end position="273"/>
    </location>
</feature>
<keyword evidence="6 8" id="KW-1133">Transmembrane helix</keyword>
<protein>
    <submittedName>
        <fullName evidence="10">Glycosyl transferase</fullName>
    </submittedName>
</protein>
<evidence type="ECO:0000256" key="4">
    <source>
        <dbReference type="ARBA" id="ARBA00022679"/>
    </source>
</evidence>
<keyword evidence="5 8" id="KW-0812">Transmembrane</keyword>
<reference evidence="10" key="1">
    <citation type="journal article" date="2014" name="Int. J. Syst. Evol. Microbiol.">
        <title>Complete genome sequence of Corynebacterium casei LMG S-19264T (=DSM 44701T), isolated from a smear-ripened cheese.</title>
        <authorList>
            <consortium name="US DOE Joint Genome Institute (JGI-PGF)"/>
            <person name="Walter F."/>
            <person name="Albersmeier A."/>
            <person name="Kalinowski J."/>
            <person name="Ruckert C."/>
        </authorList>
    </citation>
    <scope>NUCLEOTIDE SEQUENCE</scope>
    <source>
        <strain evidence="10">CGMCC 1.16012</strain>
    </source>
</reference>
<evidence type="ECO:0000256" key="6">
    <source>
        <dbReference type="ARBA" id="ARBA00022989"/>
    </source>
</evidence>
<keyword evidence="11" id="KW-1185">Reference proteome</keyword>
<comment type="caution">
    <text evidence="10">The sequence shown here is derived from an EMBL/GenBank/DDBJ whole genome shotgun (WGS) entry which is preliminary data.</text>
</comment>
<evidence type="ECO:0000313" key="11">
    <source>
        <dbReference type="Proteomes" id="UP000606730"/>
    </source>
</evidence>
<name>A0A917EM33_9RHOB</name>
<gene>
    <name evidence="10" type="ORF">GCM10011517_23120</name>
</gene>
<keyword evidence="4 10" id="KW-0808">Transferase</keyword>
<feature type="transmembrane region" description="Helical" evidence="8">
    <location>
        <begin position="204"/>
        <end position="222"/>
    </location>
</feature>
<evidence type="ECO:0000256" key="7">
    <source>
        <dbReference type="ARBA" id="ARBA00023136"/>
    </source>
</evidence>
<feature type="transmembrane region" description="Helical" evidence="8">
    <location>
        <begin position="285"/>
        <end position="310"/>
    </location>
</feature>
<dbReference type="InterPro" id="IPR050297">
    <property type="entry name" value="LipidA_mod_glycosyltrf_83"/>
</dbReference>
<organism evidence="10 11">
    <name type="scientific">Actibacterium pelagium</name>
    <dbReference type="NCBI Taxonomy" id="2029103"/>
    <lineage>
        <taxon>Bacteria</taxon>
        <taxon>Pseudomonadati</taxon>
        <taxon>Pseudomonadota</taxon>
        <taxon>Alphaproteobacteria</taxon>
        <taxon>Rhodobacterales</taxon>
        <taxon>Roseobacteraceae</taxon>
        <taxon>Actibacterium</taxon>
    </lineage>
</organism>
<evidence type="ECO:0000256" key="1">
    <source>
        <dbReference type="ARBA" id="ARBA00004651"/>
    </source>
</evidence>
<evidence type="ECO:0000256" key="2">
    <source>
        <dbReference type="ARBA" id="ARBA00022475"/>
    </source>
</evidence>
<dbReference type="RefSeq" id="WP_095594225.1">
    <property type="nucleotide sequence ID" value="NZ_BMKN01000002.1"/>
</dbReference>
<dbReference type="InterPro" id="IPR038731">
    <property type="entry name" value="RgtA/B/C-like"/>
</dbReference>
<dbReference type="GO" id="GO:0009103">
    <property type="term" value="P:lipopolysaccharide biosynthetic process"/>
    <property type="evidence" value="ECO:0007669"/>
    <property type="project" value="UniProtKB-ARBA"/>
</dbReference>
<dbReference type="GO" id="GO:0005886">
    <property type="term" value="C:plasma membrane"/>
    <property type="evidence" value="ECO:0007669"/>
    <property type="project" value="UniProtKB-SubCell"/>
</dbReference>
<keyword evidence="2" id="KW-1003">Cell membrane</keyword>
<feature type="transmembrane region" description="Helical" evidence="8">
    <location>
        <begin position="14"/>
        <end position="35"/>
    </location>
</feature>
<feature type="transmembrane region" description="Helical" evidence="8">
    <location>
        <begin position="82"/>
        <end position="103"/>
    </location>
</feature>
<evidence type="ECO:0000259" key="9">
    <source>
        <dbReference type="Pfam" id="PF13231"/>
    </source>
</evidence>
<feature type="transmembrane region" description="Helical" evidence="8">
    <location>
        <begin position="137"/>
        <end position="153"/>
    </location>
</feature>
<dbReference type="EMBL" id="BMKN01000002">
    <property type="protein sequence ID" value="GGE54819.1"/>
    <property type="molecule type" value="Genomic_DNA"/>
</dbReference>
<feature type="transmembrane region" description="Helical" evidence="8">
    <location>
        <begin position="159"/>
        <end position="192"/>
    </location>
</feature>
<proteinExistence type="predicted"/>
<reference evidence="10" key="2">
    <citation type="submission" date="2020-09" db="EMBL/GenBank/DDBJ databases">
        <authorList>
            <person name="Sun Q."/>
            <person name="Zhou Y."/>
        </authorList>
    </citation>
    <scope>NUCLEOTIDE SEQUENCE</scope>
    <source>
        <strain evidence="10">CGMCC 1.16012</strain>
    </source>
</reference>
<keyword evidence="7 8" id="KW-0472">Membrane</keyword>
<keyword evidence="3" id="KW-0328">Glycosyltransferase</keyword>
<dbReference type="Pfam" id="PF13231">
    <property type="entry name" value="PMT_2"/>
    <property type="match status" value="1"/>
</dbReference>
<feature type="transmembrane region" description="Helical" evidence="8">
    <location>
        <begin position="330"/>
        <end position="352"/>
    </location>
</feature>
<feature type="transmembrane region" description="Helical" evidence="8">
    <location>
        <begin position="109"/>
        <end position="130"/>
    </location>
</feature>
<sequence length="480" mass="52680">MQNAATRPSSPPNWLMLTLAVVLGLTVYRLGFLWFSRMDLFVDEAQYWLWGQELAFGYYSKPPLIGWTIRAVTELAGSDAPFWVRFPVPILHGVTALILGRVAKGLWDARAGFLVAVGYLTLPVVAVGSVQMSTDTVLFPFMALALAGYLRLLQTGGKAYAVLAGFALGIGFLAKYAAFYFLICAGLAALFIPQARLGWRSAGLVLLAFFVAISPNVVWNLLNGLTTVEHTMDNADWVRDPGARAGLNYDNLLTFFASQFAVFGPVLMAALLWQPLRDRRWPFGFFQLFTLPIIALVCVQALLSNAYANWAASAYLAGTLAVLPWLSRRWLIGSFVINAGFCLIIPITTLFADDVKFLERYTGLDEMSDALIDTARAEGLNTIVASERNILSDLYYTGRDSGLTFYSTPPEGRAMNHYAQSYPLPGDLNKEVLLVSRSNEQPDCDGPVAAVATLAPDTGAFRKRSVYLYRLPASCAVVAR</sequence>
<feature type="domain" description="Glycosyltransferase RgtA/B/C/D-like" evidence="9">
    <location>
        <begin position="60"/>
        <end position="219"/>
    </location>
</feature>